<dbReference type="Proteomes" id="UP000007089">
    <property type="component" value="Chromosome"/>
</dbReference>
<dbReference type="KEGG" id="acp:A2cp1_1527"/>
<name>B8J516_ANAD2</name>
<gene>
    <name evidence="2" type="ordered locus">A2cp1_1527</name>
</gene>
<dbReference type="AlphaFoldDB" id="B8J516"/>
<organism evidence="2 3">
    <name type="scientific">Anaeromyxobacter dehalogenans (strain ATCC BAA-258 / DSM 21875 / 2CP-1)</name>
    <dbReference type="NCBI Taxonomy" id="455488"/>
    <lineage>
        <taxon>Bacteria</taxon>
        <taxon>Pseudomonadati</taxon>
        <taxon>Myxococcota</taxon>
        <taxon>Myxococcia</taxon>
        <taxon>Myxococcales</taxon>
        <taxon>Cystobacterineae</taxon>
        <taxon>Anaeromyxobacteraceae</taxon>
        <taxon>Anaeromyxobacter</taxon>
    </lineage>
</organism>
<dbReference type="RefSeq" id="WP_012632808.1">
    <property type="nucleotide sequence ID" value="NC_011891.1"/>
</dbReference>
<dbReference type="EMBL" id="CP001359">
    <property type="protein sequence ID" value="ACL64871.1"/>
    <property type="molecule type" value="Genomic_DNA"/>
</dbReference>
<evidence type="ECO:0000256" key="1">
    <source>
        <dbReference type="SAM" id="MobiDB-lite"/>
    </source>
</evidence>
<protein>
    <submittedName>
        <fullName evidence="2">Uncharacterized protein</fullName>
    </submittedName>
</protein>
<reference evidence="2" key="1">
    <citation type="submission" date="2009-01" db="EMBL/GenBank/DDBJ databases">
        <title>Complete sequence of Anaeromyxobacter dehalogenans 2CP-1.</title>
        <authorList>
            <consortium name="US DOE Joint Genome Institute"/>
            <person name="Lucas S."/>
            <person name="Copeland A."/>
            <person name="Lapidus A."/>
            <person name="Glavina del Rio T."/>
            <person name="Dalin E."/>
            <person name="Tice H."/>
            <person name="Bruce D."/>
            <person name="Goodwin L."/>
            <person name="Pitluck S."/>
            <person name="Saunders E."/>
            <person name="Brettin T."/>
            <person name="Detter J.C."/>
            <person name="Han C."/>
            <person name="Larimer F."/>
            <person name="Land M."/>
            <person name="Hauser L."/>
            <person name="Kyrpides N."/>
            <person name="Ovchinnikova G."/>
            <person name="Beliaev A.S."/>
            <person name="Richardson P."/>
        </authorList>
    </citation>
    <scope>NUCLEOTIDE SEQUENCE</scope>
    <source>
        <strain evidence="2">2CP-1</strain>
    </source>
</reference>
<evidence type="ECO:0000313" key="3">
    <source>
        <dbReference type="Proteomes" id="UP000007089"/>
    </source>
</evidence>
<evidence type="ECO:0000313" key="2">
    <source>
        <dbReference type="EMBL" id="ACL64871.1"/>
    </source>
</evidence>
<sequence>MPATVTADRGEILHRAGRAHLSPALRDGAPALAGHGDTAGRCGWEPFFRALGDRGLAVAFEEDGGARLVPRGDAPTHGAGPGEGGVEGARRFLRALRGEWTPPA</sequence>
<feature type="region of interest" description="Disordered" evidence="1">
    <location>
        <begin position="67"/>
        <end position="91"/>
    </location>
</feature>
<proteinExistence type="predicted"/>
<accession>B8J516</accession>
<keyword evidence="3" id="KW-1185">Reference proteome</keyword>
<dbReference type="HOGENOM" id="CLU_2244309_0_0_7"/>